<feature type="domain" description="DUF3320" evidence="2">
    <location>
        <begin position="1397"/>
        <end position="1443"/>
    </location>
</feature>
<feature type="region of interest" description="Disordered" evidence="1">
    <location>
        <begin position="879"/>
        <end position="900"/>
    </location>
</feature>
<dbReference type="PANTHER" id="PTHR10887">
    <property type="entry name" value="DNA2/NAM7 HELICASE FAMILY"/>
    <property type="match status" value="1"/>
</dbReference>
<dbReference type="Pfam" id="PF13086">
    <property type="entry name" value="AAA_11"/>
    <property type="match status" value="2"/>
</dbReference>
<gene>
    <name evidence="6" type="ORF">ACFQGB_18850</name>
</gene>
<dbReference type="Pfam" id="PF11784">
    <property type="entry name" value="DUF3320"/>
    <property type="match status" value="1"/>
</dbReference>
<dbReference type="InterPro" id="IPR047187">
    <property type="entry name" value="SF1_C_Upf1"/>
</dbReference>
<dbReference type="Proteomes" id="UP001596395">
    <property type="component" value="Unassembled WGS sequence"/>
</dbReference>
<comment type="caution">
    <text evidence="6">The sequence shown here is derived from an EMBL/GenBank/DDBJ whole genome shotgun (WGS) entry which is preliminary data.</text>
</comment>
<dbReference type="SUPFAM" id="SSF52540">
    <property type="entry name" value="P-loop containing nucleoside triphosphate hydrolases"/>
    <property type="match status" value="1"/>
</dbReference>
<dbReference type="InterPro" id="IPR045055">
    <property type="entry name" value="DNA2/NAM7-like"/>
</dbReference>
<dbReference type="InterPro" id="IPR041677">
    <property type="entry name" value="DNA2/NAM7_AAA_11"/>
</dbReference>
<feature type="domain" description="Restriction endonuclease type II-like" evidence="5">
    <location>
        <begin position="1247"/>
        <end position="1343"/>
    </location>
</feature>
<organism evidence="6 7">
    <name type="scientific">Halorubellus litoreus</name>
    <dbReference type="NCBI Taxonomy" id="755308"/>
    <lineage>
        <taxon>Archaea</taxon>
        <taxon>Methanobacteriati</taxon>
        <taxon>Methanobacteriota</taxon>
        <taxon>Stenosarchaea group</taxon>
        <taxon>Halobacteria</taxon>
        <taxon>Halobacteriales</taxon>
        <taxon>Halorubellaceae</taxon>
        <taxon>Halorubellus</taxon>
    </lineage>
</organism>
<feature type="domain" description="DNA2/NAM7 helicase helicase" evidence="3">
    <location>
        <begin position="304"/>
        <end position="367"/>
    </location>
</feature>
<evidence type="ECO:0000259" key="3">
    <source>
        <dbReference type="Pfam" id="PF13086"/>
    </source>
</evidence>
<dbReference type="InterPro" id="IPR041679">
    <property type="entry name" value="DNA2/NAM7-like_C"/>
</dbReference>
<accession>A0ABD5VHV4</accession>
<feature type="domain" description="DNA2/NAM7 helicase helicase" evidence="3">
    <location>
        <begin position="851"/>
        <end position="985"/>
    </location>
</feature>
<name>A0ABD5VHV4_9EURY</name>
<dbReference type="Gene3D" id="3.40.960.10">
    <property type="entry name" value="VSR Endonuclease"/>
    <property type="match status" value="1"/>
</dbReference>
<evidence type="ECO:0000313" key="6">
    <source>
        <dbReference type="EMBL" id="MFC6954930.1"/>
    </source>
</evidence>
<dbReference type="InterPro" id="IPR027417">
    <property type="entry name" value="P-loop_NTPase"/>
</dbReference>
<dbReference type="InterPro" id="IPR025103">
    <property type="entry name" value="DUF4011"/>
</dbReference>
<dbReference type="EMBL" id="JBHSXN010000004">
    <property type="protein sequence ID" value="MFC6954930.1"/>
    <property type="molecule type" value="Genomic_DNA"/>
</dbReference>
<proteinExistence type="predicted"/>
<dbReference type="FunFam" id="3.40.960.10:FF:000002">
    <property type="entry name" value="DNA helicase related protein"/>
    <property type="match status" value="1"/>
</dbReference>
<dbReference type="FunFam" id="3.40.50.300:FF:002063">
    <property type="entry name" value="DNA helicase related protein"/>
    <property type="match status" value="1"/>
</dbReference>
<evidence type="ECO:0000259" key="4">
    <source>
        <dbReference type="Pfam" id="PF13087"/>
    </source>
</evidence>
<dbReference type="InterPro" id="IPR049468">
    <property type="entry name" value="Restrct_endonuc-II-like_dom"/>
</dbReference>
<evidence type="ECO:0000259" key="2">
    <source>
        <dbReference type="Pfam" id="PF11784"/>
    </source>
</evidence>
<evidence type="ECO:0000313" key="7">
    <source>
        <dbReference type="Proteomes" id="UP001596395"/>
    </source>
</evidence>
<evidence type="ECO:0000259" key="5">
    <source>
        <dbReference type="Pfam" id="PF18741"/>
    </source>
</evidence>
<feature type="region of interest" description="Disordered" evidence="1">
    <location>
        <begin position="1361"/>
        <end position="1397"/>
    </location>
</feature>
<dbReference type="CDD" id="cd18808">
    <property type="entry name" value="SF1_C_Upf1"/>
    <property type="match status" value="1"/>
</dbReference>
<reference evidence="6 7" key="1">
    <citation type="journal article" date="2019" name="Int. J. Syst. Evol. Microbiol.">
        <title>The Global Catalogue of Microorganisms (GCM) 10K type strain sequencing project: providing services to taxonomists for standard genome sequencing and annotation.</title>
        <authorList>
            <consortium name="The Broad Institute Genomics Platform"/>
            <consortium name="The Broad Institute Genome Sequencing Center for Infectious Disease"/>
            <person name="Wu L."/>
            <person name="Ma J."/>
        </authorList>
    </citation>
    <scope>NUCLEOTIDE SEQUENCE [LARGE SCALE GENOMIC DNA]</scope>
    <source>
        <strain evidence="6 7">GX26</strain>
    </source>
</reference>
<feature type="region of interest" description="Disordered" evidence="1">
    <location>
        <begin position="60"/>
        <end position="96"/>
    </location>
</feature>
<dbReference type="SUPFAM" id="SSF52980">
    <property type="entry name" value="Restriction endonuclease-like"/>
    <property type="match status" value="1"/>
</dbReference>
<dbReference type="Pfam" id="PF13195">
    <property type="entry name" value="DUF4011"/>
    <property type="match status" value="1"/>
</dbReference>
<dbReference type="Pfam" id="PF18741">
    <property type="entry name" value="MTES_1575"/>
    <property type="match status" value="1"/>
</dbReference>
<feature type="compositionally biased region" description="Low complexity" evidence="1">
    <location>
        <begin position="81"/>
        <end position="91"/>
    </location>
</feature>
<keyword evidence="7" id="KW-1185">Reference proteome</keyword>
<dbReference type="InterPro" id="IPR021754">
    <property type="entry name" value="DUF3320"/>
</dbReference>
<evidence type="ECO:0000256" key="1">
    <source>
        <dbReference type="SAM" id="MobiDB-lite"/>
    </source>
</evidence>
<dbReference type="InterPro" id="IPR011335">
    <property type="entry name" value="Restrct_endonuc-II-like"/>
</dbReference>
<dbReference type="Gene3D" id="3.40.50.300">
    <property type="entry name" value="P-loop containing nucleotide triphosphate hydrolases"/>
    <property type="match status" value="3"/>
</dbReference>
<protein>
    <submittedName>
        <fullName evidence="6">DUF3320 domain-containing protein</fullName>
    </submittedName>
</protein>
<sequence>MGTDLDKKIDSWQEQLLDLTRRNNMVDFSATKTKSLPTKNDNWLELTTHLAEGDDLYVYKPDVDETSDPAGDAPAEEQPADADSGARSDGAVVTERPATELVSIREPEATESSLYNVDLNQRKHVQEKGVDSLYLAVGMLEWYSVDYAEEQLRSPLALVSVELERETVSDPDRHDYVISSTDEVILNPALRKKLTSEFGIELPGDETVDLAELDVTVSAVESLIQGRDRWEISDDVVLGIFDFAKLSLYTDLDENRGEIKSNPIVRALNGDQSALNADASSVPGAETLDEAVDPMETHQVLEADSSQQEAIEAAKSDVSFVLQGPPGTGKSQTIANIIAEKLAANETVLFVSEKQAALDVVKDRLDEVDLGRFCLSAHGKHATKDSILSSLETELNAPTVKAPSERASQLGKLRQRRDDLNEYGEILHESYGALNETAYDAHGALASYGDVNAPLWTPPTAFEVTRTEFDTAIETLEQLANYSDELSNYDSHPWRHTTTTTWQVNTGDRLRDSLTAQQDVVDAMAETAAAARDELGIAPDSVREFRAFIDALAKLVDRPDVSWHDALFDPAFVDGESEVASLAATSQELAAKRASISEHYESSIYSLPASDLHGELAQYGLLRYIQPSYRRLKKRVLSHATDDYNPGQSALLDDLQTLIEITQLERELEDYEDVIETLGPLYEKTATDWDRVKHAQEWVRTISTNDTVDLSSIESLLCTAATPPDFESWHTKATTLQSELEDAANEFTRIQAVDDLTTPDGTQLYAASFEATKATLADLEDALPKLKDWIQFSNGLESATDTIASGYIDAFLDGDYEADALVSGFRKQFYTAFLNGIYERTDLGEFNTNHHEQILQEFRRLDKQQLELSKVEIQHRVTQQRPSMNLEHASSSQQVTLRREIEKQRRRKPLRELFATTGDMITRLKPCFMMSPLAVAEYLRQGAIEFDTVIFDEASQVMPQDAISSLIRGDQAIIAGDTKQLPPTQFFSSDVEADDDVREDLESILDEAAAVLPEMHLRWHYRSRSDELIAFSNQQYYAGRLNTFPDNDAAVDTGVDFEFVEDGIYDRGGSRQNVPEAHRIVDILHEYATEKPDKSVGVVAFSKAQERAIRDTIEERRKEDPALDAFVDEDDALEGFFVKNLEAVQGDERDVMLFSVTYGPDQSGKITMNFGPLNNDGGERRLNVAVTRAKERVVVVSSLQPGDIDLSRTQARGVHDFKTYLQYAKQGERALVRDDDPGTTLTFDSEFEEAVYDTLTDRGYDVETQIQSSGYSIDLAIQHPEYPGRYLLGIECDGAAYHSTKTARDRDRTRQLILEDLGWTIHRIWSPDWASNQEQELQKIESKVDDLLADNFEPEHEVDVDVESAEAVPEPAEPDGGTDLFEPYQAPPERSRGNRDFEDIPNRRVRSALLEIVEDHGPIEKDAVFTLLVQQYGISRVGKKIRRSLNGIITHLVGDEIVQQDGYLWPTDIEEVSVRTNTGADNRPADEIPKEEFAKAAYHILENGLEMTKDDLVLETARKFGWSRRGQRIQSEIEAAIAHLISIGAIDDADTVRACDVDIDKLLLAEVYRG</sequence>
<dbReference type="Pfam" id="PF13087">
    <property type="entry name" value="AAA_12"/>
    <property type="match status" value="1"/>
</dbReference>
<dbReference type="RefSeq" id="WP_336351868.1">
    <property type="nucleotide sequence ID" value="NZ_JAZAQL010000004.1"/>
</dbReference>
<feature type="compositionally biased region" description="Polar residues" evidence="1">
    <location>
        <begin position="879"/>
        <end position="896"/>
    </location>
</feature>
<feature type="domain" description="DNA2/NAM7 helicase-like C-terminal" evidence="4">
    <location>
        <begin position="1015"/>
        <end position="1198"/>
    </location>
</feature>